<dbReference type="InterPro" id="IPR002316">
    <property type="entry name" value="Pro-tRNA-ligase_IIa"/>
</dbReference>
<comment type="caution">
    <text evidence="12">The sequence shown here is derived from an EMBL/GenBank/DDBJ whole genome shotgun (WGS) entry which is preliminary data.</text>
</comment>
<organism evidence="12 13">
    <name type="scientific">Filifactor villosus</name>
    <dbReference type="NCBI Taxonomy" id="29374"/>
    <lineage>
        <taxon>Bacteria</taxon>
        <taxon>Bacillati</taxon>
        <taxon>Bacillota</taxon>
        <taxon>Clostridia</taxon>
        <taxon>Peptostreptococcales</taxon>
        <taxon>Filifactoraceae</taxon>
        <taxon>Filifactor</taxon>
    </lineage>
</organism>
<sequence length="572" mass="64936">MRMSKLYMPTLREVPSDAEIISHKLLLRAGLIRKLVSGVYSYLPLGKRVLSKIEKIVREEMDAIGSQEVLMSAIQPAEVWKESGRWSAYGPEMFRLHDRHEREFCLGPTHEEIFTTTVRDEVNSYKQLPLSLYQIQTKYRDEKRPRFGVIRSREFIMKDAYTFDRDPEAMKEAYFEMWKAYEKTFDRLKVRYKVVEGDSGAMGGSDSHEFTAMAESGESNIIYCNDCDYAATDEKASTVLVMKDQDIELKEMEKVLTPNIGTIEDLESFFSTTAESFAKTLLLTVNGETVAVMIPGHRELNLIKLLKIIDAAEHEIEMADAQTVREVTGAEVGFAGPIGLKKDIKLYVDKRVTEMKNFVVGANETDFHYKNVNYARDFEGIVVEDLVLAQEGDLCPKCGAKLHTDRGIEVGNIFQLGTKYSDALGLTYLDKDGKSQKVWMGSHGIGVSRTMAAIIEQNYDEKGIIWPLVVAPYHIIITVVNSKQEVQSELGEKLYRELSAKGYEVLLDDRDERAGVKFNDAELIGIPIRINVGRRAGEEIVEFALRREEQKHEISISEIEEKIKAEFKAQGL</sequence>
<dbReference type="NCBIfam" id="NF006625">
    <property type="entry name" value="PRK09194.1"/>
    <property type="match status" value="1"/>
</dbReference>
<dbReference type="HAMAP" id="MF_01569">
    <property type="entry name" value="Pro_tRNA_synth_type1"/>
    <property type="match status" value="1"/>
</dbReference>
<evidence type="ECO:0000259" key="11">
    <source>
        <dbReference type="PROSITE" id="PS50862"/>
    </source>
</evidence>
<dbReference type="InterPro" id="IPR002314">
    <property type="entry name" value="aa-tRNA-synt_IIb"/>
</dbReference>
<gene>
    <name evidence="10" type="primary">proS</name>
    <name evidence="12" type="ORF">ACFO4R_11710</name>
</gene>
<evidence type="ECO:0000256" key="3">
    <source>
        <dbReference type="ARBA" id="ARBA00022490"/>
    </source>
</evidence>
<dbReference type="Pfam" id="PF04073">
    <property type="entry name" value="tRNA_edit"/>
    <property type="match status" value="1"/>
</dbReference>
<dbReference type="Proteomes" id="UP001595916">
    <property type="component" value="Unassembled WGS sequence"/>
</dbReference>
<dbReference type="InterPro" id="IPR006195">
    <property type="entry name" value="aa-tRNA-synth_II"/>
</dbReference>
<dbReference type="Gene3D" id="3.40.50.800">
    <property type="entry name" value="Anticodon-binding domain"/>
    <property type="match status" value="1"/>
</dbReference>
<keyword evidence="13" id="KW-1185">Reference proteome</keyword>
<proteinExistence type="inferred from homology"/>
<comment type="similarity">
    <text evidence="10">Belongs to the class-II aminoacyl-tRNA synthetase family. ProS type 1 subfamily.</text>
</comment>
<evidence type="ECO:0000256" key="5">
    <source>
        <dbReference type="ARBA" id="ARBA00022741"/>
    </source>
</evidence>
<evidence type="ECO:0000256" key="7">
    <source>
        <dbReference type="ARBA" id="ARBA00022917"/>
    </source>
</evidence>
<dbReference type="EC" id="6.1.1.15" evidence="10"/>
<dbReference type="InterPro" id="IPR004500">
    <property type="entry name" value="Pro-tRNA-synth_IIa_bac-type"/>
</dbReference>
<dbReference type="RefSeq" id="WP_379789361.1">
    <property type="nucleotide sequence ID" value="NZ_JBHSHL010000060.1"/>
</dbReference>
<dbReference type="NCBIfam" id="TIGR00409">
    <property type="entry name" value="proS_fam_II"/>
    <property type="match status" value="1"/>
</dbReference>
<dbReference type="CDD" id="cd00861">
    <property type="entry name" value="ProRS_anticodon_short"/>
    <property type="match status" value="1"/>
</dbReference>
<dbReference type="InterPro" id="IPR023717">
    <property type="entry name" value="Pro-tRNA-Synthase_IIa_type1"/>
</dbReference>
<evidence type="ECO:0000256" key="2">
    <source>
        <dbReference type="ARBA" id="ARBA00011738"/>
    </source>
</evidence>
<keyword evidence="7 10" id="KW-0648">Protein biosynthesis</keyword>
<evidence type="ECO:0000256" key="10">
    <source>
        <dbReference type="HAMAP-Rule" id="MF_01569"/>
    </source>
</evidence>
<dbReference type="InterPro" id="IPR004154">
    <property type="entry name" value="Anticodon-bd"/>
</dbReference>
<comment type="subunit">
    <text evidence="2 10">Homodimer.</text>
</comment>
<dbReference type="PROSITE" id="PS50862">
    <property type="entry name" value="AA_TRNA_LIGASE_II"/>
    <property type="match status" value="1"/>
</dbReference>
<comment type="subcellular location">
    <subcellularLocation>
        <location evidence="1 10">Cytoplasm</location>
    </subcellularLocation>
</comment>
<dbReference type="GO" id="GO:0004827">
    <property type="term" value="F:proline-tRNA ligase activity"/>
    <property type="evidence" value="ECO:0007669"/>
    <property type="project" value="UniProtKB-EC"/>
</dbReference>
<dbReference type="Pfam" id="PF03129">
    <property type="entry name" value="HGTP_anticodon"/>
    <property type="match status" value="1"/>
</dbReference>
<dbReference type="InterPro" id="IPR044140">
    <property type="entry name" value="ProRS_anticodon_short"/>
</dbReference>
<dbReference type="InterPro" id="IPR036621">
    <property type="entry name" value="Anticodon-bd_dom_sf"/>
</dbReference>
<dbReference type="InterPro" id="IPR045864">
    <property type="entry name" value="aa-tRNA-synth_II/BPL/LPL"/>
</dbReference>
<dbReference type="PRINTS" id="PR01046">
    <property type="entry name" value="TRNASYNTHPRO"/>
</dbReference>
<dbReference type="CDD" id="cd00779">
    <property type="entry name" value="ProRS_core_prok"/>
    <property type="match status" value="1"/>
</dbReference>
<dbReference type="InterPro" id="IPR007214">
    <property type="entry name" value="YbaK/aa-tRNA-synth-assoc-dom"/>
</dbReference>
<dbReference type="SUPFAM" id="SSF52954">
    <property type="entry name" value="Class II aaRS ABD-related"/>
    <property type="match status" value="1"/>
</dbReference>
<evidence type="ECO:0000256" key="4">
    <source>
        <dbReference type="ARBA" id="ARBA00022598"/>
    </source>
</evidence>
<accession>A0ABV9QPL4</accession>
<feature type="domain" description="Aminoacyl-transfer RNA synthetases class-II family profile" evidence="11">
    <location>
        <begin position="33"/>
        <end position="467"/>
    </location>
</feature>
<reference evidence="13" key="1">
    <citation type="journal article" date="2019" name="Int. J. Syst. Evol. Microbiol.">
        <title>The Global Catalogue of Microorganisms (GCM) 10K type strain sequencing project: providing services to taxonomists for standard genome sequencing and annotation.</title>
        <authorList>
            <consortium name="The Broad Institute Genomics Platform"/>
            <consortium name="The Broad Institute Genome Sequencing Center for Infectious Disease"/>
            <person name="Wu L."/>
            <person name="Ma J."/>
        </authorList>
    </citation>
    <scope>NUCLEOTIDE SEQUENCE [LARGE SCALE GENOMIC DNA]</scope>
    <source>
        <strain evidence="13">CCUG 46385</strain>
    </source>
</reference>
<dbReference type="Gene3D" id="3.30.930.10">
    <property type="entry name" value="Bira Bifunctional Protein, Domain 2"/>
    <property type="match status" value="2"/>
</dbReference>
<dbReference type="EMBL" id="JBHSHL010000060">
    <property type="protein sequence ID" value="MFC4805710.1"/>
    <property type="molecule type" value="Genomic_DNA"/>
</dbReference>
<comment type="catalytic activity">
    <reaction evidence="9 10">
        <text>tRNA(Pro) + L-proline + ATP = L-prolyl-tRNA(Pro) + AMP + diphosphate</text>
        <dbReference type="Rhea" id="RHEA:14305"/>
        <dbReference type="Rhea" id="RHEA-COMP:9700"/>
        <dbReference type="Rhea" id="RHEA-COMP:9702"/>
        <dbReference type="ChEBI" id="CHEBI:30616"/>
        <dbReference type="ChEBI" id="CHEBI:33019"/>
        <dbReference type="ChEBI" id="CHEBI:60039"/>
        <dbReference type="ChEBI" id="CHEBI:78442"/>
        <dbReference type="ChEBI" id="CHEBI:78532"/>
        <dbReference type="ChEBI" id="CHEBI:456215"/>
        <dbReference type="EC" id="6.1.1.15"/>
    </reaction>
</comment>
<comment type="domain">
    <text evidence="10">Consists of three domains: the N-terminal catalytic domain, the editing domain and the C-terminal anticodon-binding domain.</text>
</comment>
<dbReference type="InterPro" id="IPR036754">
    <property type="entry name" value="YbaK/aa-tRNA-synt-asso_dom_sf"/>
</dbReference>
<keyword evidence="4 10" id="KW-0436">Ligase</keyword>
<dbReference type="SUPFAM" id="SSF55826">
    <property type="entry name" value="YbaK/ProRS associated domain"/>
    <property type="match status" value="1"/>
</dbReference>
<evidence type="ECO:0000256" key="8">
    <source>
        <dbReference type="ARBA" id="ARBA00023146"/>
    </source>
</evidence>
<keyword evidence="3 10" id="KW-0963">Cytoplasm</keyword>
<keyword evidence="5 10" id="KW-0547">Nucleotide-binding</keyword>
<keyword evidence="6 10" id="KW-0067">ATP-binding</keyword>
<dbReference type="InterPro" id="IPR033730">
    <property type="entry name" value="ProRS_core_prok"/>
</dbReference>
<dbReference type="PANTHER" id="PTHR42753">
    <property type="entry name" value="MITOCHONDRIAL RIBOSOME PROTEIN L39/PROLYL-TRNA LIGASE FAMILY MEMBER"/>
    <property type="match status" value="1"/>
</dbReference>
<evidence type="ECO:0000256" key="6">
    <source>
        <dbReference type="ARBA" id="ARBA00022840"/>
    </source>
</evidence>
<dbReference type="InterPro" id="IPR050062">
    <property type="entry name" value="Pro-tRNA_synthetase"/>
</dbReference>
<comment type="function">
    <text evidence="10">Catalyzes the attachment of proline to tRNA(Pro) in a two-step reaction: proline is first activated by ATP to form Pro-AMP and then transferred to the acceptor end of tRNA(Pro). As ProRS can inadvertently accommodate and process non-cognate amino acids such as alanine and cysteine, to avoid such errors it has two additional distinct editing activities against alanine. One activity is designated as 'pretransfer' editing and involves the tRNA(Pro)-independent hydrolysis of activated Ala-AMP. The other activity is designated 'posttransfer' editing and involves deacylation of mischarged Ala-tRNA(Pro). The misacylated Cys-tRNA(Pro) is not edited by ProRS.</text>
</comment>
<evidence type="ECO:0000256" key="9">
    <source>
        <dbReference type="ARBA" id="ARBA00047671"/>
    </source>
</evidence>
<dbReference type="PANTHER" id="PTHR42753:SF2">
    <property type="entry name" value="PROLINE--TRNA LIGASE"/>
    <property type="match status" value="1"/>
</dbReference>
<dbReference type="SUPFAM" id="SSF55681">
    <property type="entry name" value="Class II aaRS and biotin synthetases"/>
    <property type="match status" value="1"/>
</dbReference>
<dbReference type="Pfam" id="PF00587">
    <property type="entry name" value="tRNA-synt_2b"/>
    <property type="match status" value="1"/>
</dbReference>
<evidence type="ECO:0000256" key="1">
    <source>
        <dbReference type="ARBA" id="ARBA00004496"/>
    </source>
</evidence>
<protein>
    <recommendedName>
        <fullName evidence="10">Proline--tRNA ligase</fullName>
        <ecNumber evidence="10">6.1.1.15</ecNumber>
    </recommendedName>
    <alternativeName>
        <fullName evidence="10">Prolyl-tRNA synthetase</fullName>
        <shortName evidence="10">ProRS</shortName>
    </alternativeName>
</protein>
<evidence type="ECO:0000313" key="12">
    <source>
        <dbReference type="EMBL" id="MFC4805710.1"/>
    </source>
</evidence>
<dbReference type="CDD" id="cd04334">
    <property type="entry name" value="ProRS-INS"/>
    <property type="match status" value="1"/>
</dbReference>
<name>A0ABV9QPL4_9FIRM</name>
<keyword evidence="8 10" id="KW-0030">Aminoacyl-tRNA synthetase</keyword>
<evidence type="ECO:0000313" key="13">
    <source>
        <dbReference type="Proteomes" id="UP001595916"/>
    </source>
</evidence>